<evidence type="ECO:0000313" key="2">
    <source>
        <dbReference type="Proteomes" id="UP000001542"/>
    </source>
</evidence>
<dbReference type="PANTHER" id="PTHR46155">
    <property type="entry name" value="BIFUNCTIONAL INHIBITOR/LIPID-TRANSFER PROTEIN/SEED STORAGE 2S ALBUMIN SUPERFAMILY PROTEIN"/>
    <property type="match status" value="1"/>
</dbReference>
<protein>
    <submittedName>
        <fullName evidence="1">Uncharacterized protein</fullName>
    </submittedName>
</protein>
<evidence type="ECO:0000313" key="1">
    <source>
        <dbReference type="EMBL" id="EAX95328.1"/>
    </source>
</evidence>
<dbReference type="InParanoid" id="A2FIC6"/>
<proteinExistence type="predicted"/>
<keyword evidence="2" id="KW-1185">Reference proteome</keyword>
<dbReference type="Proteomes" id="UP000001542">
    <property type="component" value="Unassembled WGS sequence"/>
</dbReference>
<sequence length="513" mass="58014">MFAFLIFSSAQKTYQGWQSQPIQEAAQESYNIIECQFVGIGGDSSSSALWLHGGTTSTSIYLLATLFHSCKAGQGGAFSFTDNADLRFFLCCVSNCQTGGNSYRKGAIGYVVLKSNVPRFEYFTANSNSVGSRNLHVESSPNFVNCNFSSNIADNGKESYSYGNIYIYNNGVQTTYGYYFTNFYRNQSPCSTIYHDYCQTLYINSCNFLENTVTDYAMIYFWYSWYAYIKKCVIKGNTLGSTYIADNKRYSQGCEFSDCYCDNKKFGSGCTTKNWDEELDQNYIHTYYATANCQAVRPYPRRSNTFAPTPYQTAFQTPFLTAAKTPFSTPFGTAFMTPFRTMSSTPFNTEIATPFYTESVTPFNTFYMTPFSTAHETPVVTPFNTHQTTPFETQFSTPNDTPFNSMFETPFDTCSSTPYETAFETPFQSAFETAYETPFQSAFETAYETPFQSMFETAYETPIITEAETAFESPFETVFETASQTALETVYETPFETAFETAYETPVQTETDI</sequence>
<gene>
    <name evidence="1" type="ORF">TVAG_406760</name>
</gene>
<dbReference type="VEuPathDB" id="TrichDB:TVAG_124720"/>
<name>A2FIC6_TRIV3</name>
<dbReference type="VEuPathDB" id="TrichDB:TVAG_124710"/>
<organism evidence="1 2">
    <name type="scientific">Trichomonas vaginalis (strain ATCC PRA-98 / G3)</name>
    <dbReference type="NCBI Taxonomy" id="412133"/>
    <lineage>
        <taxon>Eukaryota</taxon>
        <taxon>Metamonada</taxon>
        <taxon>Parabasalia</taxon>
        <taxon>Trichomonadida</taxon>
        <taxon>Trichomonadidae</taxon>
        <taxon>Trichomonas</taxon>
    </lineage>
</organism>
<dbReference type="EMBL" id="DS113811">
    <property type="protein sequence ID" value="EAX95328.1"/>
    <property type="molecule type" value="Genomic_DNA"/>
</dbReference>
<dbReference type="PANTHER" id="PTHR46155:SF1">
    <property type="entry name" value="BIFUNCTIONAL INHIBITOR_LIPID-TRANSFER PROTEIN_SEED STORAGE 2S ALBUMIN SUPERFAMILY PROTEIN"/>
    <property type="match status" value="1"/>
</dbReference>
<accession>A2FIC6</accession>
<dbReference type="VEuPathDB" id="TrichDB:TVAGG3_0200230"/>
<dbReference type="OrthoDB" id="10071890at2759"/>
<dbReference type="KEGG" id="tva:4753077"/>
<reference evidence="1" key="1">
    <citation type="submission" date="2006-10" db="EMBL/GenBank/DDBJ databases">
        <authorList>
            <person name="Amadeo P."/>
            <person name="Zhao Q."/>
            <person name="Wortman J."/>
            <person name="Fraser-Liggett C."/>
            <person name="Carlton J."/>
        </authorList>
    </citation>
    <scope>NUCLEOTIDE SEQUENCE</scope>
    <source>
        <strain evidence="1">G3</strain>
    </source>
</reference>
<dbReference type="AlphaFoldDB" id="A2FIC6"/>
<reference evidence="1" key="2">
    <citation type="journal article" date="2007" name="Science">
        <title>Draft genome sequence of the sexually transmitted pathogen Trichomonas vaginalis.</title>
        <authorList>
            <person name="Carlton J.M."/>
            <person name="Hirt R.P."/>
            <person name="Silva J.C."/>
            <person name="Delcher A.L."/>
            <person name="Schatz M."/>
            <person name="Zhao Q."/>
            <person name="Wortman J.R."/>
            <person name="Bidwell S.L."/>
            <person name="Alsmark U.C.M."/>
            <person name="Besteiro S."/>
            <person name="Sicheritz-Ponten T."/>
            <person name="Noel C.J."/>
            <person name="Dacks J.B."/>
            <person name="Foster P.G."/>
            <person name="Simillion C."/>
            <person name="Van de Peer Y."/>
            <person name="Miranda-Saavedra D."/>
            <person name="Barton G.J."/>
            <person name="Westrop G.D."/>
            <person name="Mueller S."/>
            <person name="Dessi D."/>
            <person name="Fiori P.L."/>
            <person name="Ren Q."/>
            <person name="Paulsen I."/>
            <person name="Zhang H."/>
            <person name="Bastida-Corcuera F.D."/>
            <person name="Simoes-Barbosa A."/>
            <person name="Brown M.T."/>
            <person name="Hayes R.D."/>
            <person name="Mukherjee M."/>
            <person name="Okumura C.Y."/>
            <person name="Schneider R."/>
            <person name="Smith A.J."/>
            <person name="Vanacova S."/>
            <person name="Villalvazo M."/>
            <person name="Haas B.J."/>
            <person name="Pertea M."/>
            <person name="Feldblyum T.V."/>
            <person name="Utterback T.R."/>
            <person name="Shu C.L."/>
            <person name="Osoegawa K."/>
            <person name="de Jong P.J."/>
            <person name="Hrdy I."/>
            <person name="Horvathova L."/>
            <person name="Zubacova Z."/>
            <person name="Dolezal P."/>
            <person name="Malik S.B."/>
            <person name="Logsdon J.M. Jr."/>
            <person name="Henze K."/>
            <person name="Gupta A."/>
            <person name="Wang C.C."/>
            <person name="Dunne R.L."/>
            <person name="Upcroft J.A."/>
            <person name="Upcroft P."/>
            <person name="White O."/>
            <person name="Salzberg S.L."/>
            <person name="Tang P."/>
            <person name="Chiu C.-H."/>
            <person name="Lee Y.-S."/>
            <person name="Embley T.M."/>
            <person name="Coombs G.H."/>
            <person name="Mottram J.C."/>
            <person name="Tachezy J."/>
            <person name="Fraser-Liggett C.M."/>
            <person name="Johnson P.J."/>
        </authorList>
    </citation>
    <scope>NUCLEOTIDE SEQUENCE [LARGE SCALE GENOMIC DNA]</scope>
    <source>
        <strain evidence="1">G3</strain>
    </source>
</reference>